<dbReference type="AlphaFoldDB" id="A0A5E4FDJ3"/>
<organism evidence="1 2">
    <name type="scientific">Prunus dulcis</name>
    <name type="common">Almond</name>
    <name type="synonym">Amygdalus dulcis</name>
    <dbReference type="NCBI Taxonomy" id="3755"/>
    <lineage>
        <taxon>Eukaryota</taxon>
        <taxon>Viridiplantae</taxon>
        <taxon>Streptophyta</taxon>
        <taxon>Embryophyta</taxon>
        <taxon>Tracheophyta</taxon>
        <taxon>Spermatophyta</taxon>
        <taxon>Magnoliopsida</taxon>
        <taxon>eudicotyledons</taxon>
        <taxon>Gunneridae</taxon>
        <taxon>Pentapetalae</taxon>
        <taxon>rosids</taxon>
        <taxon>fabids</taxon>
        <taxon>Rosales</taxon>
        <taxon>Rosaceae</taxon>
        <taxon>Amygdaloideae</taxon>
        <taxon>Amygdaleae</taxon>
        <taxon>Prunus</taxon>
    </lineage>
</organism>
<evidence type="ECO:0000313" key="2">
    <source>
        <dbReference type="Proteomes" id="UP000327085"/>
    </source>
</evidence>
<dbReference type="EMBL" id="CABIKO010000100">
    <property type="protein sequence ID" value="VVA25976.1"/>
    <property type="molecule type" value="Genomic_DNA"/>
</dbReference>
<evidence type="ECO:0000313" key="1">
    <source>
        <dbReference type="EMBL" id="VVA25976.1"/>
    </source>
</evidence>
<name>A0A5E4FDJ3_PRUDU</name>
<gene>
    <name evidence="1" type="ORF">ALMOND_2B012479</name>
</gene>
<dbReference type="InParanoid" id="A0A5E4FDJ3"/>
<accession>A0A5E4FDJ3</accession>
<dbReference type="Proteomes" id="UP000327085">
    <property type="component" value="Chromosome 8"/>
</dbReference>
<protein>
    <submittedName>
        <fullName evidence="1">Uncharacterized protein</fullName>
    </submittedName>
</protein>
<proteinExistence type="predicted"/>
<reference evidence="2" key="1">
    <citation type="journal article" date="2020" name="Plant J.">
        <title>Transposons played a major role in the diversification between the closely related almond and peach genomes: results from the almond genome sequence.</title>
        <authorList>
            <person name="Alioto T."/>
            <person name="Alexiou K.G."/>
            <person name="Bardil A."/>
            <person name="Barteri F."/>
            <person name="Castanera R."/>
            <person name="Cruz F."/>
            <person name="Dhingra A."/>
            <person name="Duval H."/>
            <person name="Fernandez I Marti A."/>
            <person name="Frias L."/>
            <person name="Galan B."/>
            <person name="Garcia J.L."/>
            <person name="Howad W."/>
            <person name="Gomez-Garrido J."/>
            <person name="Gut M."/>
            <person name="Julca I."/>
            <person name="Morata J."/>
            <person name="Puigdomenech P."/>
            <person name="Ribeca P."/>
            <person name="Rubio Cabetas M.J."/>
            <person name="Vlasova A."/>
            <person name="Wirthensohn M."/>
            <person name="Garcia-Mas J."/>
            <person name="Gabaldon T."/>
            <person name="Casacuberta J.M."/>
            <person name="Arus P."/>
        </authorList>
    </citation>
    <scope>NUCLEOTIDE SEQUENCE [LARGE SCALE GENOMIC DNA]</scope>
    <source>
        <strain evidence="2">cv. Texas</strain>
    </source>
</reference>
<sequence length="90" mass="10181">MVPRNGIGDGVSGGDLVLERGEKQRSINVTITDIRDSCTREFARLEGPDWVLLCPSCSRSSRIDRRMRDSRTGTIEEHSENFIYFTFSPS</sequence>
<dbReference type="Gramene" id="VVA25976">
    <property type="protein sequence ID" value="VVA25976"/>
    <property type="gene ID" value="Prudul26B012479"/>
</dbReference>